<protein>
    <submittedName>
        <fullName evidence="1">Uncharacterized protein</fullName>
    </submittedName>
</protein>
<proteinExistence type="predicted"/>
<dbReference type="RefSeq" id="WP_163012797.1">
    <property type="nucleotide sequence ID" value="NZ_LR025742.1"/>
</dbReference>
<organism evidence="1 2">
    <name type="scientific">Burkholderia stabilis</name>
    <dbReference type="NCBI Taxonomy" id="95485"/>
    <lineage>
        <taxon>Bacteria</taxon>
        <taxon>Pseudomonadati</taxon>
        <taxon>Pseudomonadota</taxon>
        <taxon>Betaproteobacteria</taxon>
        <taxon>Burkholderiales</taxon>
        <taxon>Burkholderiaceae</taxon>
        <taxon>Burkholderia</taxon>
        <taxon>Burkholderia cepacia complex</taxon>
    </lineage>
</organism>
<reference evidence="1 2" key="1">
    <citation type="submission" date="2017-11" db="EMBL/GenBank/DDBJ databases">
        <authorList>
            <person name="Seth-Smith MB H."/>
        </authorList>
    </citation>
    <scope>NUCLEOTIDE SEQUENCE [LARGE SCALE GENOMIC DNA]</scope>
    <source>
        <strain evidence="1">E</strain>
    </source>
</reference>
<gene>
    <name evidence="1" type="ORF">BSTAB16_0702</name>
</gene>
<evidence type="ECO:0000313" key="2">
    <source>
        <dbReference type="Proteomes" id="UP000268684"/>
    </source>
</evidence>
<dbReference type="AlphaFoldDB" id="A0AAJ5N838"/>
<evidence type="ECO:0000313" key="1">
    <source>
        <dbReference type="EMBL" id="VBB10595.1"/>
    </source>
</evidence>
<accession>A0AAJ5N838</accession>
<dbReference type="Proteomes" id="UP000268684">
    <property type="component" value="Chromosome I"/>
</dbReference>
<dbReference type="EMBL" id="LR025742">
    <property type="protein sequence ID" value="VBB10595.1"/>
    <property type="molecule type" value="Genomic_DNA"/>
</dbReference>
<dbReference type="GeneID" id="71053200"/>
<keyword evidence="2" id="KW-1185">Reference proteome</keyword>
<sequence length="92" mass="10218">MAEVDCIARRQAATDEEVSQVANRIERLFHSLVAMHDLCVERISNPSPDETSSFVLLRELLRSAARDAENCTEILNGDPGGLGYFEGHFGRI</sequence>
<name>A0AAJ5N838_9BURK</name>